<feature type="compositionally biased region" description="Acidic residues" evidence="1">
    <location>
        <begin position="359"/>
        <end position="383"/>
    </location>
</feature>
<dbReference type="AlphaFoldDB" id="A0A6A6FB91"/>
<protein>
    <recommendedName>
        <fullName evidence="2">SAP domain-containing protein</fullName>
    </recommendedName>
</protein>
<feature type="compositionally biased region" description="Basic residues" evidence="1">
    <location>
        <begin position="394"/>
        <end position="407"/>
    </location>
</feature>
<dbReference type="SUPFAM" id="SSF68906">
    <property type="entry name" value="SAP domain"/>
    <property type="match status" value="1"/>
</dbReference>
<dbReference type="SMART" id="SM00513">
    <property type="entry name" value="SAP"/>
    <property type="match status" value="1"/>
</dbReference>
<sequence>MSLEMFWGGAPQPINPAHDELAQLRANEFSLHEDAEPDRNLWRPETTDLKPPTDEPEETNEDGLRSKPRVLGGIAAISKRICADYDSDDARIIELKQQSYSDEHVAAKLREEGRIRYVPKTVGSRWLRLRKVLEQREDERLDDELSDWHVGEDEELNNIKTEVDKKFEVQFQRLRDRMWKEVSVYLAEKTVKRKYTAKACQERYEALKNGTALLPIELDDDQTTRRKLREERIQAAQARRDAIEQEKKDLEAARLARIEEKKQLKVEEVKRKQLETQKRRDAVAERRRKKQEKQDMVVQAREAREQYLELIRLERDWENEKIRIEREVFKTLTGRNLFGKATTPRDRSGKEKSGMGLDWESEEEDLDETVDSASDADDEEDLERADSAGNFVPKRPKKIPVKKRAQPVRRASAKQIKLTETQSEDEADDEENSAQDPDSSKVRVTKATLLSPRSILNNGELKAILRRRDISPGWQEDETHAQIVARIQHNDESLNVNQLRALCKQEFIPSSGKKDELIQRLAAHDAERSFAGQNLRMASNDLDFMVTYEGYEGENRKYLVEAVEEAREKGEEVAGFEDEYAMDE</sequence>
<dbReference type="InterPro" id="IPR003034">
    <property type="entry name" value="SAP_dom"/>
</dbReference>
<evidence type="ECO:0000256" key="1">
    <source>
        <dbReference type="SAM" id="MobiDB-lite"/>
    </source>
</evidence>
<gene>
    <name evidence="3" type="ORF">CERZMDRAFT_99232</name>
</gene>
<name>A0A6A6FB91_9PEZI</name>
<dbReference type="OrthoDB" id="5321209at2759"/>
<dbReference type="Gene3D" id="1.10.720.30">
    <property type="entry name" value="SAP domain"/>
    <property type="match status" value="1"/>
</dbReference>
<feature type="compositionally biased region" description="Basic and acidic residues" evidence="1">
    <location>
        <begin position="343"/>
        <end position="353"/>
    </location>
</feature>
<feature type="compositionally biased region" description="Acidic residues" evidence="1">
    <location>
        <begin position="422"/>
        <end position="433"/>
    </location>
</feature>
<feature type="region of interest" description="Disordered" evidence="1">
    <location>
        <begin position="338"/>
        <end position="443"/>
    </location>
</feature>
<evidence type="ECO:0000313" key="4">
    <source>
        <dbReference type="Proteomes" id="UP000799539"/>
    </source>
</evidence>
<dbReference type="EMBL" id="ML992680">
    <property type="protein sequence ID" value="KAF2210615.1"/>
    <property type="molecule type" value="Genomic_DNA"/>
</dbReference>
<feature type="compositionally biased region" description="Basic and acidic residues" evidence="1">
    <location>
        <begin position="30"/>
        <end position="53"/>
    </location>
</feature>
<feature type="region of interest" description="Disordered" evidence="1">
    <location>
        <begin position="28"/>
        <end position="67"/>
    </location>
</feature>
<evidence type="ECO:0000259" key="2">
    <source>
        <dbReference type="PROSITE" id="PS50800"/>
    </source>
</evidence>
<organism evidence="3 4">
    <name type="scientific">Cercospora zeae-maydis SCOH1-5</name>
    <dbReference type="NCBI Taxonomy" id="717836"/>
    <lineage>
        <taxon>Eukaryota</taxon>
        <taxon>Fungi</taxon>
        <taxon>Dikarya</taxon>
        <taxon>Ascomycota</taxon>
        <taxon>Pezizomycotina</taxon>
        <taxon>Dothideomycetes</taxon>
        <taxon>Dothideomycetidae</taxon>
        <taxon>Mycosphaerellales</taxon>
        <taxon>Mycosphaerellaceae</taxon>
        <taxon>Cercospora</taxon>
    </lineage>
</organism>
<proteinExistence type="predicted"/>
<dbReference type="InterPro" id="IPR036361">
    <property type="entry name" value="SAP_dom_sf"/>
</dbReference>
<reference evidence="3" key="1">
    <citation type="journal article" date="2020" name="Stud. Mycol.">
        <title>101 Dothideomycetes genomes: a test case for predicting lifestyles and emergence of pathogens.</title>
        <authorList>
            <person name="Haridas S."/>
            <person name="Albert R."/>
            <person name="Binder M."/>
            <person name="Bloem J."/>
            <person name="Labutti K."/>
            <person name="Salamov A."/>
            <person name="Andreopoulos B."/>
            <person name="Baker S."/>
            <person name="Barry K."/>
            <person name="Bills G."/>
            <person name="Bluhm B."/>
            <person name="Cannon C."/>
            <person name="Castanera R."/>
            <person name="Culley D."/>
            <person name="Daum C."/>
            <person name="Ezra D."/>
            <person name="Gonzalez J."/>
            <person name="Henrissat B."/>
            <person name="Kuo A."/>
            <person name="Liang C."/>
            <person name="Lipzen A."/>
            <person name="Lutzoni F."/>
            <person name="Magnuson J."/>
            <person name="Mondo S."/>
            <person name="Nolan M."/>
            <person name="Ohm R."/>
            <person name="Pangilinan J."/>
            <person name="Park H.-J."/>
            <person name="Ramirez L."/>
            <person name="Alfaro M."/>
            <person name="Sun H."/>
            <person name="Tritt A."/>
            <person name="Yoshinaga Y."/>
            <person name="Zwiers L.-H."/>
            <person name="Turgeon B."/>
            <person name="Goodwin S."/>
            <person name="Spatafora J."/>
            <person name="Crous P."/>
            <person name="Grigoriev I."/>
        </authorList>
    </citation>
    <scope>NUCLEOTIDE SEQUENCE</scope>
    <source>
        <strain evidence="3">SCOH1-5</strain>
    </source>
</reference>
<dbReference type="InterPro" id="IPR056043">
    <property type="entry name" value="DUF7626"/>
</dbReference>
<evidence type="ECO:0000313" key="3">
    <source>
        <dbReference type="EMBL" id="KAF2210615.1"/>
    </source>
</evidence>
<dbReference type="Pfam" id="PF24625">
    <property type="entry name" value="DUF7626"/>
    <property type="match status" value="1"/>
</dbReference>
<feature type="compositionally biased region" description="Basic and acidic residues" evidence="1">
    <location>
        <begin position="275"/>
        <end position="285"/>
    </location>
</feature>
<keyword evidence="4" id="KW-1185">Reference proteome</keyword>
<feature type="domain" description="SAP" evidence="2">
    <location>
        <begin position="491"/>
        <end position="525"/>
    </location>
</feature>
<feature type="region of interest" description="Disordered" evidence="1">
    <location>
        <begin position="275"/>
        <end position="298"/>
    </location>
</feature>
<accession>A0A6A6FB91</accession>
<dbReference type="Proteomes" id="UP000799539">
    <property type="component" value="Unassembled WGS sequence"/>
</dbReference>
<dbReference type="Pfam" id="PF02037">
    <property type="entry name" value="SAP"/>
    <property type="match status" value="1"/>
</dbReference>
<dbReference type="PROSITE" id="PS50800">
    <property type="entry name" value="SAP"/>
    <property type="match status" value="1"/>
</dbReference>